<dbReference type="CDD" id="cd10493">
    <property type="entry name" value="MH1_SMAD_6"/>
    <property type="match status" value="1"/>
</dbReference>
<dbReference type="GO" id="GO:0009653">
    <property type="term" value="P:anatomical structure morphogenesis"/>
    <property type="evidence" value="ECO:0007669"/>
    <property type="project" value="TreeGrafter"/>
</dbReference>
<dbReference type="PROSITE" id="PS51075">
    <property type="entry name" value="MH1"/>
    <property type="match status" value="1"/>
</dbReference>
<dbReference type="STRING" id="33528.ENSGAFP00000030767"/>
<dbReference type="InterPro" id="IPR013790">
    <property type="entry name" value="Dwarfin"/>
</dbReference>
<dbReference type="PANTHER" id="PTHR13703:SF28">
    <property type="entry name" value="MOTHERS AGAINST DECAPENTAPLEGIC HOMOLOG 6"/>
    <property type="match status" value="1"/>
</dbReference>
<keyword evidence="4" id="KW-0539">Nucleus</keyword>
<dbReference type="SUPFAM" id="SSF56366">
    <property type="entry name" value="SMAD MH1 domain"/>
    <property type="match status" value="1"/>
</dbReference>
<gene>
    <name evidence="7" type="ORF">CCH79_00015293</name>
</gene>
<dbReference type="InterPro" id="IPR003619">
    <property type="entry name" value="MAD_homology1_Dwarfin-type"/>
</dbReference>
<dbReference type="Gene3D" id="3.90.520.10">
    <property type="entry name" value="SMAD MH1 domain"/>
    <property type="match status" value="1"/>
</dbReference>
<evidence type="ECO:0000313" key="7">
    <source>
        <dbReference type="EMBL" id="PWA30496.1"/>
    </source>
</evidence>
<feature type="region of interest" description="Disordered" evidence="5">
    <location>
        <begin position="248"/>
        <end position="269"/>
    </location>
</feature>
<dbReference type="InterPro" id="IPR013019">
    <property type="entry name" value="MAD_homology_MH1"/>
</dbReference>
<proteinExistence type="predicted"/>
<dbReference type="AlphaFoldDB" id="A0A315WGQ4"/>
<comment type="subcellular location">
    <subcellularLocation>
        <location evidence="1">Nucleus</location>
    </subcellularLocation>
</comment>
<feature type="domain" description="MH1" evidence="6">
    <location>
        <begin position="260"/>
        <end position="380"/>
    </location>
</feature>
<dbReference type="GO" id="GO:0060395">
    <property type="term" value="P:SMAD protein signal transduction"/>
    <property type="evidence" value="ECO:0007669"/>
    <property type="project" value="TreeGrafter"/>
</dbReference>
<evidence type="ECO:0000256" key="2">
    <source>
        <dbReference type="ARBA" id="ARBA00023015"/>
    </source>
</evidence>
<dbReference type="Proteomes" id="UP000250572">
    <property type="component" value="Unassembled WGS sequence"/>
</dbReference>
<dbReference type="GO" id="GO:0030154">
    <property type="term" value="P:cell differentiation"/>
    <property type="evidence" value="ECO:0007669"/>
    <property type="project" value="TreeGrafter"/>
</dbReference>
<evidence type="ECO:0000259" key="6">
    <source>
        <dbReference type="PROSITE" id="PS51075"/>
    </source>
</evidence>
<evidence type="ECO:0000256" key="4">
    <source>
        <dbReference type="ARBA" id="ARBA00023242"/>
    </source>
</evidence>
<organism evidence="7 8">
    <name type="scientific">Gambusia affinis</name>
    <name type="common">Western mosquitofish</name>
    <name type="synonym">Heterandria affinis</name>
    <dbReference type="NCBI Taxonomy" id="33528"/>
    <lineage>
        <taxon>Eukaryota</taxon>
        <taxon>Metazoa</taxon>
        <taxon>Chordata</taxon>
        <taxon>Craniata</taxon>
        <taxon>Vertebrata</taxon>
        <taxon>Euteleostomi</taxon>
        <taxon>Actinopterygii</taxon>
        <taxon>Neopterygii</taxon>
        <taxon>Teleostei</taxon>
        <taxon>Neoteleostei</taxon>
        <taxon>Acanthomorphata</taxon>
        <taxon>Ovalentaria</taxon>
        <taxon>Atherinomorphae</taxon>
        <taxon>Cyprinodontiformes</taxon>
        <taxon>Poeciliidae</taxon>
        <taxon>Poeciliinae</taxon>
        <taxon>Gambusia</taxon>
    </lineage>
</organism>
<comment type="caution">
    <text evidence="7">The sequence shown here is derived from an EMBL/GenBank/DDBJ whole genome shotgun (WGS) entry which is preliminary data.</text>
</comment>
<dbReference type="GO" id="GO:0006357">
    <property type="term" value="P:regulation of transcription by RNA polymerase II"/>
    <property type="evidence" value="ECO:0007669"/>
    <property type="project" value="TreeGrafter"/>
</dbReference>
<dbReference type="Pfam" id="PF03165">
    <property type="entry name" value="MH1"/>
    <property type="match status" value="1"/>
</dbReference>
<dbReference type="PANTHER" id="PTHR13703">
    <property type="entry name" value="SMAD"/>
    <property type="match status" value="1"/>
</dbReference>
<protein>
    <recommendedName>
        <fullName evidence="6">MH1 domain-containing protein</fullName>
    </recommendedName>
</protein>
<dbReference type="SMART" id="SM00523">
    <property type="entry name" value="DWA"/>
    <property type="match status" value="1"/>
</dbReference>
<evidence type="ECO:0000256" key="3">
    <source>
        <dbReference type="ARBA" id="ARBA00023163"/>
    </source>
</evidence>
<sequence length="572" mass="62961">MEWLWSSPLTNLWQAGLMPERLADRLRLIHCHKRHIVYRTERHYMMQSCDELAASQARGGVHPGQVASLSHHFVSNIGSPSFASLTTAGDPEVSRGGWAWTFTGETGGQETGLTKRSGLVRRLWRSRLIPDKEGEYGNGRNSEGCRDDLFGNNPEKIPKTEFRPMTLSGSFFGDIGSVCAVESGGGDGGGFGGLGVTSDQDAGAVCVPEQGSPRSVQDSECRTVTCCLFKERDHTEAAQGTRDPGSCHFMLRSLGPGDGGSSPEAQEAMPRTVLEQELKTATYSLLKRLKEKALDTLLEAVESRGGVPSDCVMISRTELILGGHVASPQLLVCKVYRWADLQHTAQLKPLCECKSFGAQDSPSLCCNPYHYSRLCGPESPPPPYSRLSPNEEHKPLDLSDSTLSYTESEAASSPNITPGEFSEQLHPFKFNCVACMTHGKLKIKHAFHSPIHERVTSNIHRIKRTLSKSPGSGASEDQCFLLKALPRFRGPDSETLTWLPCRDVLSQQNTLLLRSTHRLSPPQHGPATLPESTNEGLYFVLNIKANYSMWSVWDPHSNCHAETIHRQKIDVK</sequence>
<keyword evidence="2" id="KW-0805">Transcription regulation</keyword>
<dbReference type="GO" id="GO:0140416">
    <property type="term" value="F:transcription regulator inhibitor activity"/>
    <property type="evidence" value="ECO:0007669"/>
    <property type="project" value="TreeGrafter"/>
</dbReference>
<evidence type="ECO:0000256" key="1">
    <source>
        <dbReference type="ARBA" id="ARBA00004123"/>
    </source>
</evidence>
<evidence type="ECO:0000313" key="8">
    <source>
        <dbReference type="Proteomes" id="UP000250572"/>
    </source>
</evidence>
<dbReference type="InterPro" id="IPR036578">
    <property type="entry name" value="SMAD_MH1_sf"/>
</dbReference>
<evidence type="ECO:0000256" key="5">
    <source>
        <dbReference type="SAM" id="MobiDB-lite"/>
    </source>
</evidence>
<dbReference type="FunFam" id="3.90.520.10:FF:000003">
    <property type="entry name" value="Mothers against decapentaplegic homolog"/>
    <property type="match status" value="1"/>
</dbReference>
<keyword evidence="3" id="KW-0804">Transcription</keyword>
<name>A0A315WGQ4_GAMAF</name>
<accession>A0A315WGQ4</accession>
<reference evidence="7 8" key="1">
    <citation type="journal article" date="2018" name="G3 (Bethesda)">
        <title>A High-Quality Reference Genome for the Invasive Mosquitofish Gambusia affinis Using a Chicago Library.</title>
        <authorList>
            <person name="Hoffberg S.L."/>
            <person name="Troendle N.J."/>
            <person name="Glenn T.C."/>
            <person name="Mahmud O."/>
            <person name="Louha S."/>
            <person name="Chalopin D."/>
            <person name="Bennetzen J.L."/>
            <person name="Mauricio R."/>
        </authorList>
    </citation>
    <scope>NUCLEOTIDE SEQUENCE [LARGE SCALE GENOMIC DNA]</scope>
    <source>
        <strain evidence="7">NE01/NJP1002.9</strain>
        <tissue evidence="7">Muscle</tissue>
    </source>
</reference>
<dbReference type="EMBL" id="NHOQ01000384">
    <property type="protein sequence ID" value="PWA30496.1"/>
    <property type="molecule type" value="Genomic_DNA"/>
</dbReference>
<dbReference type="GO" id="GO:0070411">
    <property type="term" value="F:I-SMAD binding"/>
    <property type="evidence" value="ECO:0007669"/>
    <property type="project" value="TreeGrafter"/>
</dbReference>
<dbReference type="GO" id="GO:0071144">
    <property type="term" value="C:heteromeric SMAD protein complex"/>
    <property type="evidence" value="ECO:0007669"/>
    <property type="project" value="TreeGrafter"/>
</dbReference>
<keyword evidence="8" id="KW-1185">Reference proteome</keyword>